<keyword evidence="2" id="KW-0812">Transmembrane</keyword>
<dbReference type="Proteomes" id="UP000613193">
    <property type="component" value="Unassembled WGS sequence"/>
</dbReference>
<evidence type="ECO:0000313" key="3">
    <source>
        <dbReference type="EMBL" id="MBK0378287.1"/>
    </source>
</evidence>
<protein>
    <submittedName>
        <fullName evidence="3">Autotransporter outer membrane beta-barrel domain-containing protein</fullName>
    </submittedName>
</protein>
<accession>A0A934PRG9</accession>
<proteinExistence type="predicted"/>
<keyword evidence="2" id="KW-1133">Transmembrane helix</keyword>
<keyword evidence="4" id="KW-1185">Reference proteome</keyword>
<dbReference type="RefSeq" id="WP_200063935.1">
    <property type="nucleotide sequence ID" value="NZ_JAEHFW010000001.1"/>
</dbReference>
<keyword evidence="2" id="KW-0472">Membrane</keyword>
<dbReference type="AlphaFoldDB" id="A0A934PRG9"/>
<evidence type="ECO:0000256" key="1">
    <source>
        <dbReference type="SAM" id="MobiDB-lite"/>
    </source>
</evidence>
<evidence type="ECO:0000313" key="4">
    <source>
        <dbReference type="Proteomes" id="UP000613193"/>
    </source>
</evidence>
<organism evidence="3 4">
    <name type="scientific">Mucilaginibacter segetis</name>
    <dbReference type="NCBI Taxonomy" id="2793071"/>
    <lineage>
        <taxon>Bacteria</taxon>
        <taxon>Pseudomonadati</taxon>
        <taxon>Bacteroidota</taxon>
        <taxon>Sphingobacteriia</taxon>
        <taxon>Sphingobacteriales</taxon>
        <taxon>Sphingobacteriaceae</taxon>
        <taxon>Mucilaginibacter</taxon>
    </lineage>
</organism>
<feature type="region of interest" description="Disordered" evidence="1">
    <location>
        <begin position="185"/>
        <end position="207"/>
    </location>
</feature>
<reference evidence="3" key="1">
    <citation type="submission" date="2020-12" db="EMBL/GenBank/DDBJ databases">
        <title>Bacterial novel species Mucilaginibacter sp. SD-g isolated from soil.</title>
        <authorList>
            <person name="Jung H.-Y."/>
        </authorList>
    </citation>
    <scope>NUCLEOTIDE SEQUENCE</scope>
    <source>
        <strain evidence="3">SD-g</strain>
    </source>
</reference>
<sequence>MNDQFDKNLTNRIKEVFDNYEHPPADEAWLKLREKFPAEQAPANFNWLRWSSVAAILLVILGIGLWMSNNEKPVKQIADKSVIKQQPVKPDTTHLQKDNNATDNMALAIPVTVDKNALLLQNKSFVSPSTQEPQISKINKLQTVAANTGKSADPTLDSSVMGANQIKNKPVTNLLPEYNAAIVKDKAQEPKTQSNSPTTTAYSGDSANNIIKQPSAETVASLFSDEDKTIKKAESQKTDQKKVVFSVYAATYFNYAEGSNNQINTGAGFTSDIRLSKNLKLSTGVALAQNSFRYNNAPPSNSSLAYSAAPAIKSQGLFSAAVTVPVFKDYNASLVGIDIPLNIKYEFNPEKNDTYISAGLSSGTFIDERYTYSYVYNNTKGAVIQTEDETSHQNFNSFYFGKTLNFAFGVGYPLGKSNRIIIEPFFKYPLDGLGSEQIRFGSGGLNLKLNFSSSKKQR</sequence>
<comment type="caution">
    <text evidence="3">The sequence shown here is derived from an EMBL/GenBank/DDBJ whole genome shotgun (WGS) entry which is preliminary data.</text>
</comment>
<gene>
    <name evidence="3" type="ORF">I5M19_03155</name>
</gene>
<name>A0A934PRG9_9SPHI</name>
<dbReference type="EMBL" id="JAEHFW010000001">
    <property type="protein sequence ID" value="MBK0378287.1"/>
    <property type="molecule type" value="Genomic_DNA"/>
</dbReference>
<feature type="compositionally biased region" description="Polar residues" evidence="1">
    <location>
        <begin position="190"/>
        <end position="207"/>
    </location>
</feature>
<evidence type="ECO:0000256" key="2">
    <source>
        <dbReference type="SAM" id="Phobius"/>
    </source>
</evidence>
<feature type="transmembrane region" description="Helical" evidence="2">
    <location>
        <begin position="47"/>
        <end position="67"/>
    </location>
</feature>